<feature type="binding site" evidence="5">
    <location>
        <position position="211"/>
    </location>
    <ligand>
        <name>Mg(2+)</name>
        <dbReference type="ChEBI" id="CHEBI:18420"/>
        <label>1</label>
        <note>catalytic</note>
    </ligand>
</feature>
<evidence type="ECO:0000256" key="2">
    <source>
        <dbReference type="ARBA" id="ARBA00022723"/>
    </source>
</evidence>
<dbReference type="Gene3D" id="3.30.540.10">
    <property type="entry name" value="Fructose-1,6-Bisphosphatase, subunit A, domain 1"/>
    <property type="match status" value="1"/>
</dbReference>
<keyword evidence="7" id="KW-1185">Reference proteome</keyword>
<keyword evidence="2 5" id="KW-0479">Metal-binding</keyword>
<feature type="binding site" evidence="5">
    <location>
        <position position="92"/>
    </location>
    <ligand>
        <name>Mg(2+)</name>
        <dbReference type="ChEBI" id="CHEBI:18420"/>
        <label>1</label>
        <note>catalytic</note>
    </ligand>
</feature>
<name>A0A192H419_9LACO</name>
<dbReference type="GO" id="GO:0046872">
    <property type="term" value="F:metal ion binding"/>
    <property type="evidence" value="ECO:0007669"/>
    <property type="project" value="UniProtKB-KW"/>
</dbReference>
<dbReference type="PRINTS" id="PR00377">
    <property type="entry name" value="IMPHPHTASES"/>
</dbReference>
<dbReference type="PANTHER" id="PTHR20854:SF4">
    <property type="entry name" value="INOSITOL-1-MONOPHOSPHATASE-RELATED"/>
    <property type="match status" value="1"/>
</dbReference>
<organism evidence="6 7">
    <name type="scientific">Loigolactobacillus backii</name>
    <dbReference type="NCBI Taxonomy" id="375175"/>
    <lineage>
        <taxon>Bacteria</taxon>
        <taxon>Bacillati</taxon>
        <taxon>Bacillota</taxon>
        <taxon>Bacilli</taxon>
        <taxon>Lactobacillales</taxon>
        <taxon>Lactobacillaceae</taxon>
        <taxon>Loigolactobacillus</taxon>
    </lineage>
</organism>
<dbReference type="GeneID" id="42982646"/>
<dbReference type="OrthoDB" id="9772456at2"/>
<dbReference type="Gene3D" id="3.40.190.80">
    <property type="match status" value="1"/>
</dbReference>
<evidence type="ECO:0000256" key="1">
    <source>
        <dbReference type="ARBA" id="ARBA00001946"/>
    </source>
</evidence>
<dbReference type="GO" id="GO:0007165">
    <property type="term" value="P:signal transduction"/>
    <property type="evidence" value="ECO:0007669"/>
    <property type="project" value="TreeGrafter"/>
</dbReference>
<dbReference type="FunFam" id="3.30.540.10:FF:000003">
    <property type="entry name" value="Inositol-1-monophosphatase"/>
    <property type="match status" value="1"/>
</dbReference>
<proteinExistence type="predicted"/>
<feature type="binding site" evidence="5">
    <location>
        <position position="91"/>
    </location>
    <ligand>
        <name>Mg(2+)</name>
        <dbReference type="ChEBI" id="CHEBI:18420"/>
        <label>1</label>
        <note>catalytic</note>
    </ligand>
</feature>
<evidence type="ECO:0000256" key="5">
    <source>
        <dbReference type="PIRSR" id="PIRSR600760-2"/>
    </source>
</evidence>
<dbReference type="InterPro" id="IPR000760">
    <property type="entry name" value="Inositol_monophosphatase-like"/>
</dbReference>
<feature type="binding site" evidence="5">
    <location>
        <position position="71"/>
    </location>
    <ligand>
        <name>Mg(2+)</name>
        <dbReference type="ChEBI" id="CHEBI:18420"/>
        <label>1</label>
        <note>catalytic</note>
    </ligand>
</feature>
<dbReference type="PANTHER" id="PTHR20854">
    <property type="entry name" value="INOSITOL MONOPHOSPHATASE"/>
    <property type="match status" value="1"/>
</dbReference>
<gene>
    <name evidence="6" type="ORF">AYR53_10290</name>
</gene>
<dbReference type="CDD" id="cd01637">
    <property type="entry name" value="IMPase_like"/>
    <property type="match status" value="1"/>
</dbReference>
<accession>A0A192H419</accession>
<dbReference type="RefSeq" id="WP_068224784.1">
    <property type="nucleotide sequence ID" value="NZ_CP014623.1"/>
</dbReference>
<comment type="cofactor">
    <cofactor evidence="1 5">
        <name>Mg(2+)</name>
        <dbReference type="ChEBI" id="CHEBI:18420"/>
    </cofactor>
</comment>
<protein>
    <submittedName>
        <fullName evidence="6">Fructose 1,6-bisphosphatase</fullName>
    </submittedName>
</protein>
<dbReference type="PROSITE" id="PS00629">
    <property type="entry name" value="IMP_1"/>
    <property type="match status" value="1"/>
</dbReference>
<evidence type="ECO:0000256" key="3">
    <source>
        <dbReference type="ARBA" id="ARBA00022801"/>
    </source>
</evidence>
<dbReference type="InterPro" id="IPR020583">
    <property type="entry name" value="Inositol_monoP_metal-BS"/>
</dbReference>
<evidence type="ECO:0000256" key="4">
    <source>
        <dbReference type="ARBA" id="ARBA00022842"/>
    </source>
</evidence>
<dbReference type="Pfam" id="PF00459">
    <property type="entry name" value="Inositol_P"/>
    <property type="match status" value="1"/>
</dbReference>
<reference evidence="6 7" key="1">
    <citation type="submission" date="2016-03" db="EMBL/GenBank/DDBJ databases">
        <title>Pediococcus and Lactobacillus from brewery environment - whole genome sequencing and assembly.</title>
        <authorList>
            <person name="Behr J."/>
            <person name="Geissler A.J."/>
            <person name="Vogel R.F."/>
        </authorList>
    </citation>
    <scope>NUCLEOTIDE SEQUENCE [LARGE SCALE GENOMIC DNA]</scope>
    <source>
        <strain evidence="6 7">TMW 1.1989</strain>
    </source>
</reference>
<keyword evidence="3" id="KW-0378">Hydrolase</keyword>
<dbReference type="GO" id="GO:0006020">
    <property type="term" value="P:inositol metabolic process"/>
    <property type="evidence" value="ECO:0007669"/>
    <property type="project" value="TreeGrafter"/>
</dbReference>
<keyword evidence="4 5" id="KW-0460">Magnesium</keyword>
<dbReference type="GO" id="GO:0008934">
    <property type="term" value="F:inositol monophosphate 1-phosphatase activity"/>
    <property type="evidence" value="ECO:0007669"/>
    <property type="project" value="TreeGrafter"/>
</dbReference>
<dbReference type="KEGG" id="lbt:AYR52_05265"/>
<evidence type="ECO:0000313" key="7">
    <source>
        <dbReference type="Proteomes" id="UP000078582"/>
    </source>
</evidence>
<dbReference type="STRING" id="375175.AYR53_10290"/>
<feature type="binding site" evidence="5">
    <location>
        <position position="89"/>
    </location>
    <ligand>
        <name>Mg(2+)</name>
        <dbReference type="ChEBI" id="CHEBI:18420"/>
        <label>1</label>
        <note>catalytic</note>
    </ligand>
</feature>
<dbReference type="SUPFAM" id="SSF56655">
    <property type="entry name" value="Carbohydrate phosphatase"/>
    <property type="match status" value="1"/>
</dbReference>
<dbReference type="AlphaFoldDB" id="A0A192H419"/>
<dbReference type="EMBL" id="CP014873">
    <property type="protein sequence ID" value="ANK63115.1"/>
    <property type="molecule type" value="Genomic_DNA"/>
</dbReference>
<dbReference type="Proteomes" id="UP000078582">
    <property type="component" value="Chromosome"/>
</dbReference>
<sequence length="259" mass="28556">MEEKAVRAINTLALKWMDEAATNIKQHMNEQLNIQTKSGRTDLVTNLDKETERFLVSQIQATFPADQIISEEGFGDQVTSMTGRVWFVDPIDGTINFVKQRDNFAMMLALYEDGRPVYGNILAVMDNRFIFGGPQMGVYLNDHLLPAPDAQPLAKGLFGVNGPMFARNIDHVQEIGLASSGTRILGSAGIEFQQVLLGNEVGYISHLAPWDMAAGRVLAESLNLLVTRIDGSPVDMLKSGTVLVTNKNALQTIEEFQNN</sequence>
<evidence type="ECO:0000313" key="6">
    <source>
        <dbReference type="EMBL" id="ANK63115.1"/>
    </source>
</evidence>